<dbReference type="SUPFAM" id="SSF63380">
    <property type="entry name" value="Riboflavin synthase domain-like"/>
    <property type="match status" value="1"/>
</dbReference>
<gene>
    <name evidence="10" type="ORF">Y013_25085</name>
</gene>
<dbReference type="eggNOG" id="COG1018">
    <property type="taxonomic scope" value="Bacteria"/>
</dbReference>
<reference evidence="10 11" key="1">
    <citation type="journal article" date="2014" name="Genome Announc.">
        <title>Complete Genome of Rhodococcus pyridinivorans SB3094, a Methyl-Ethyl-Ketone-Degrading Bacterium Used for Bioaugmentation.</title>
        <authorList>
            <person name="Dueholm M.S."/>
            <person name="Albertsen M."/>
            <person name="D'Imperio S."/>
            <person name="Tale V.P."/>
            <person name="Lewis D."/>
            <person name="Nielsen P.H."/>
            <person name="Nielsen J.L."/>
        </authorList>
    </citation>
    <scope>NUCLEOTIDE SEQUENCE [LARGE SCALE GENOMIC DNA]</scope>
    <source>
        <strain evidence="11">SB3094</strain>
        <plasmid evidence="11">1</plasmid>
    </source>
</reference>
<sequence>MDLLIRQLRWEADDIVSVTLADPHGDELPSWEPGAHLDLHTPVGVRQYSLCGDPRRRDEWRVAVRRAPQSRGGSQWIHDEARVGGLITVGPPRNSFPLVAAPSYLFIGGGIGLTPLLPMIGQVARAGLPWTLLYAGRRRTTMAFLDELAAYGDRVHVRPADEHGRLDVAAELAGVATDAAVYCCGPAGLITTVEQHCQDRPTGSLHVERFEPVAAGAAGDTAFDVELDRSGVTLHVPADASILDVIERAGIAAIGSCYQGTCGSCETRVLDGRPDHRDSVLSESERIAGETMMLCVSRATSRLVLDL</sequence>
<dbReference type="InterPro" id="IPR017938">
    <property type="entry name" value="Riboflavin_synthase-like_b-brl"/>
</dbReference>
<dbReference type="InterPro" id="IPR006058">
    <property type="entry name" value="2Fe2S_fd_BS"/>
</dbReference>
<keyword evidence="10" id="KW-0614">Plasmid</keyword>
<dbReference type="CDD" id="cd00207">
    <property type="entry name" value="fer2"/>
    <property type="match status" value="1"/>
</dbReference>
<dbReference type="CDD" id="cd06185">
    <property type="entry name" value="PDR_like"/>
    <property type="match status" value="1"/>
</dbReference>
<evidence type="ECO:0000313" key="11">
    <source>
        <dbReference type="Proteomes" id="UP000018781"/>
    </source>
</evidence>
<dbReference type="SUPFAM" id="SSF54292">
    <property type="entry name" value="2Fe-2S ferredoxin-like"/>
    <property type="match status" value="1"/>
</dbReference>
<dbReference type="SUPFAM" id="SSF52343">
    <property type="entry name" value="Ferredoxin reductase-like, C-terminal NADP-linked domain"/>
    <property type="match status" value="1"/>
</dbReference>
<dbReference type="InterPro" id="IPR017927">
    <property type="entry name" value="FAD-bd_FR_type"/>
</dbReference>
<dbReference type="InterPro" id="IPR036010">
    <property type="entry name" value="2Fe-2S_ferredoxin-like_sf"/>
</dbReference>
<dbReference type="Gene3D" id="2.40.30.10">
    <property type="entry name" value="Translation factors"/>
    <property type="match status" value="1"/>
</dbReference>
<evidence type="ECO:0000259" key="9">
    <source>
        <dbReference type="PROSITE" id="PS51384"/>
    </source>
</evidence>
<evidence type="ECO:0000313" key="10">
    <source>
        <dbReference type="EMBL" id="AHD24038.1"/>
    </source>
</evidence>
<feature type="domain" description="2Fe-2S ferredoxin-type" evidence="8">
    <location>
        <begin position="223"/>
        <end position="307"/>
    </location>
</feature>
<dbReference type="Gene3D" id="3.40.50.80">
    <property type="entry name" value="Nucleotide-binding domain of ferredoxin-NADP reductase (FNR) module"/>
    <property type="match status" value="1"/>
</dbReference>
<dbReference type="AlphaFoldDB" id="V9XNQ7"/>
<name>V9XNQ7_9NOCA</name>
<dbReference type="Pfam" id="PF00111">
    <property type="entry name" value="Fer2"/>
    <property type="match status" value="1"/>
</dbReference>
<dbReference type="Proteomes" id="UP000018781">
    <property type="component" value="Plasmid unnamed"/>
</dbReference>
<geneLocation type="plasmid" evidence="11">
    <name>1</name>
</geneLocation>
<dbReference type="InterPro" id="IPR050415">
    <property type="entry name" value="MRET"/>
</dbReference>
<evidence type="ECO:0000256" key="1">
    <source>
        <dbReference type="ARBA" id="ARBA00001974"/>
    </source>
</evidence>
<dbReference type="EMBL" id="CP006997">
    <property type="protein sequence ID" value="AHD24038.1"/>
    <property type="molecule type" value="Genomic_DNA"/>
</dbReference>
<evidence type="ECO:0000256" key="7">
    <source>
        <dbReference type="ARBA" id="ARBA00023014"/>
    </source>
</evidence>
<keyword evidence="6" id="KW-0408">Iron</keyword>
<dbReference type="PROSITE" id="PS51384">
    <property type="entry name" value="FAD_FR"/>
    <property type="match status" value="1"/>
</dbReference>
<dbReference type="PROSITE" id="PS51085">
    <property type="entry name" value="2FE2S_FER_2"/>
    <property type="match status" value="1"/>
</dbReference>
<dbReference type="GO" id="GO:0016491">
    <property type="term" value="F:oxidoreductase activity"/>
    <property type="evidence" value="ECO:0007669"/>
    <property type="project" value="UniProtKB-KW"/>
</dbReference>
<dbReference type="InterPro" id="IPR012675">
    <property type="entry name" value="Beta-grasp_dom_sf"/>
</dbReference>
<proteinExistence type="predicted"/>
<feature type="domain" description="FAD-binding FR-type" evidence="9">
    <location>
        <begin position="1"/>
        <end position="99"/>
    </location>
</feature>
<dbReference type="PANTHER" id="PTHR47354">
    <property type="entry name" value="NADH OXIDOREDUCTASE HCR"/>
    <property type="match status" value="1"/>
</dbReference>
<accession>V9XNQ7</accession>
<dbReference type="HOGENOM" id="CLU_003827_17_0_11"/>
<evidence type="ECO:0000256" key="6">
    <source>
        <dbReference type="ARBA" id="ARBA00023004"/>
    </source>
</evidence>
<dbReference type="PROSITE" id="PS00197">
    <property type="entry name" value="2FE2S_FER_1"/>
    <property type="match status" value="1"/>
</dbReference>
<keyword evidence="4" id="KW-0479">Metal-binding</keyword>
<evidence type="ECO:0000256" key="2">
    <source>
        <dbReference type="ARBA" id="ARBA00022630"/>
    </source>
</evidence>
<dbReference type="PRINTS" id="PR00409">
    <property type="entry name" value="PHDIOXRDTASE"/>
</dbReference>
<dbReference type="InterPro" id="IPR001041">
    <property type="entry name" value="2Fe-2S_ferredoxin-type"/>
</dbReference>
<comment type="cofactor">
    <cofactor evidence="1">
        <name>FAD</name>
        <dbReference type="ChEBI" id="CHEBI:57692"/>
    </cofactor>
</comment>
<dbReference type="Gene3D" id="3.10.20.30">
    <property type="match status" value="1"/>
</dbReference>
<dbReference type="PANTHER" id="PTHR47354:SF1">
    <property type="entry name" value="CARNITINE MONOOXYGENASE REDUCTASE SUBUNIT"/>
    <property type="match status" value="1"/>
</dbReference>
<keyword evidence="3" id="KW-0001">2Fe-2S</keyword>
<organism evidence="10 11">
    <name type="scientific">Rhodococcus pyridinivorans SB3094</name>
    <dbReference type="NCBI Taxonomy" id="1435356"/>
    <lineage>
        <taxon>Bacteria</taxon>
        <taxon>Bacillati</taxon>
        <taxon>Actinomycetota</taxon>
        <taxon>Actinomycetes</taxon>
        <taxon>Mycobacteriales</taxon>
        <taxon>Nocardiaceae</taxon>
        <taxon>Rhodococcus</taxon>
    </lineage>
</organism>
<keyword evidence="2" id="KW-0285">Flavoprotein</keyword>
<keyword evidence="7" id="KW-0411">Iron-sulfur</keyword>
<dbReference type="GO" id="GO:0051537">
    <property type="term" value="F:2 iron, 2 sulfur cluster binding"/>
    <property type="evidence" value="ECO:0007669"/>
    <property type="project" value="UniProtKB-KW"/>
</dbReference>
<evidence type="ECO:0000256" key="3">
    <source>
        <dbReference type="ARBA" id="ARBA00022714"/>
    </source>
</evidence>
<evidence type="ECO:0000256" key="4">
    <source>
        <dbReference type="ARBA" id="ARBA00022723"/>
    </source>
</evidence>
<dbReference type="KEGG" id="rpy:Y013_25085"/>
<dbReference type="InterPro" id="IPR039261">
    <property type="entry name" value="FNR_nucleotide-bd"/>
</dbReference>
<dbReference type="PATRIC" id="fig|1435356.3.peg.5060"/>
<evidence type="ECO:0000259" key="8">
    <source>
        <dbReference type="PROSITE" id="PS51085"/>
    </source>
</evidence>
<evidence type="ECO:0000256" key="5">
    <source>
        <dbReference type="ARBA" id="ARBA00023002"/>
    </source>
</evidence>
<dbReference type="GO" id="GO:0046872">
    <property type="term" value="F:metal ion binding"/>
    <property type="evidence" value="ECO:0007669"/>
    <property type="project" value="UniProtKB-KW"/>
</dbReference>
<keyword evidence="5" id="KW-0560">Oxidoreductase</keyword>
<protein>
    <submittedName>
        <fullName evidence="10">Ferredoxin</fullName>
    </submittedName>
</protein>